<comment type="caution">
    <text evidence="1">The sequence shown here is derived from an EMBL/GenBank/DDBJ whole genome shotgun (WGS) entry which is preliminary data.</text>
</comment>
<evidence type="ECO:0000313" key="2">
    <source>
        <dbReference type="Proteomes" id="UP000789901"/>
    </source>
</evidence>
<dbReference type="EMBL" id="CAJVQB010160552">
    <property type="protein sequence ID" value="CAG8856479.1"/>
    <property type="molecule type" value="Genomic_DNA"/>
</dbReference>
<accession>A0ABN7XQY4</accession>
<proteinExistence type="predicted"/>
<reference evidence="1 2" key="1">
    <citation type="submission" date="2021-06" db="EMBL/GenBank/DDBJ databases">
        <authorList>
            <person name="Kallberg Y."/>
            <person name="Tangrot J."/>
            <person name="Rosling A."/>
        </authorList>
    </citation>
    <scope>NUCLEOTIDE SEQUENCE [LARGE SCALE GENOMIC DNA]</scope>
    <source>
        <strain evidence="1 2">120-4 pot B 10/14</strain>
    </source>
</reference>
<keyword evidence="2" id="KW-1185">Reference proteome</keyword>
<protein>
    <submittedName>
        <fullName evidence="1">24467_t:CDS:1</fullName>
    </submittedName>
</protein>
<name>A0ABN7XQY4_GIGMA</name>
<sequence>ILRRNNNEYLTNSELCYENVTKFKRLINTINYNRPIATMKDNTKLNK</sequence>
<dbReference type="Proteomes" id="UP000789901">
    <property type="component" value="Unassembled WGS sequence"/>
</dbReference>
<gene>
    <name evidence="1" type="ORF">GMARGA_LOCUS45300</name>
</gene>
<evidence type="ECO:0000313" key="1">
    <source>
        <dbReference type="EMBL" id="CAG8856479.1"/>
    </source>
</evidence>
<organism evidence="1 2">
    <name type="scientific">Gigaspora margarita</name>
    <dbReference type="NCBI Taxonomy" id="4874"/>
    <lineage>
        <taxon>Eukaryota</taxon>
        <taxon>Fungi</taxon>
        <taxon>Fungi incertae sedis</taxon>
        <taxon>Mucoromycota</taxon>
        <taxon>Glomeromycotina</taxon>
        <taxon>Glomeromycetes</taxon>
        <taxon>Diversisporales</taxon>
        <taxon>Gigasporaceae</taxon>
        <taxon>Gigaspora</taxon>
    </lineage>
</organism>
<feature type="non-terminal residue" evidence="1">
    <location>
        <position position="1"/>
    </location>
</feature>